<dbReference type="RefSeq" id="WP_061607270.1">
    <property type="nucleotide sequence ID" value="NZ_JEMA01000366.1"/>
</dbReference>
<reference evidence="2 3" key="1">
    <citation type="submission" date="2014-02" db="EMBL/GenBank/DDBJ databases">
        <title>The small core and large imbalanced accessory genome model reveals a collaborative survival strategy of Sorangium cellulosum strains in nature.</title>
        <authorList>
            <person name="Han K."/>
            <person name="Peng R."/>
            <person name="Blom J."/>
            <person name="Li Y.-Z."/>
        </authorList>
    </citation>
    <scope>NUCLEOTIDE SEQUENCE [LARGE SCALE GENOMIC DNA]</scope>
    <source>
        <strain evidence="2 3">So0008-312</strain>
    </source>
</reference>
<comment type="caution">
    <text evidence="2">The sequence shown here is derived from an EMBL/GenBank/DDBJ whole genome shotgun (WGS) entry which is preliminary data.</text>
</comment>
<proteinExistence type="predicted"/>
<dbReference type="AlphaFoldDB" id="A0A150QT01"/>
<dbReference type="Proteomes" id="UP000075260">
    <property type="component" value="Unassembled WGS sequence"/>
</dbReference>
<name>A0A150QT01_SORCE</name>
<accession>A0A150QT01</accession>
<organism evidence="2 3">
    <name type="scientific">Sorangium cellulosum</name>
    <name type="common">Polyangium cellulosum</name>
    <dbReference type="NCBI Taxonomy" id="56"/>
    <lineage>
        <taxon>Bacteria</taxon>
        <taxon>Pseudomonadati</taxon>
        <taxon>Myxococcota</taxon>
        <taxon>Polyangia</taxon>
        <taxon>Polyangiales</taxon>
        <taxon>Polyangiaceae</taxon>
        <taxon>Sorangium</taxon>
    </lineage>
</organism>
<sequence>MSEPGAQLSHASDRSRSTRKSTKARTLAAARGPSGWTTWTGTGGVDGDLNPRAGLLFVDFASGGLLSLTGEAEVVWNGPELSAFAGAQRLLRFRVAEGVWIEDAVPLRWSAPVAAPQLAATGTWEDVERATAA</sequence>
<evidence type="ECO:0000313" key="3">
    <source>
        <dbReference type="Proteomes" id="UP000075260"/>
    </source>
</evidence>
<protein>
    <submittedName>
        <fullName evidence="2">Uncharacterized protein</fullName>
    </submittedName>
</protein>
<feature type="region of interest" description="Disordered" evidence="1">
    <location>
        <begin position="1"/>
        <end position="44"/>
    </location>
</feature>
<gene>
    <name evidence="2" type="ORF">BE15_08290</name>
</gene>
<evidence type="ECO:0000313" key="2">
    <source>
        <dbReference type="EMBL" id="KYF70972.1"/>
    </source>
</evidence>
<dbReference type="EMBL" id="JEMA01000366">
    <property type="protein sequence ID" value="KYF70972.1"/>
    <property type="molecule type" value="Genomic_DNA"/>
</dbReference>
<evidence type="ECO:0000256" key="1">
    <source>
        <dbReference type="SAM" id="MobiDB-lite"/>
    </source>
</evidence>